<dbReference type="GO" id="GO:0005634">
    <property type="term" value="C:nucleus"/>
    <property type="evidence" value="ECO:0007669"/>
    <property type="project" value="UniProtKB-SubCell"/>
</dbReference>
<name>M7SG40_EUTLA</name>
<keyword evidence="3" id="KW-0677">Repeat</keyword>
<dbReference type="KEGG" id="ela:UCREL1_9866"/>
<evidence type="ECO:0000259" key="7">
    <source>
        <dbReference type="Pfam" id="PF04082"/>
    </source>
</evidence>
<sequence length="208" mass="24088">MSVTNLLDQNLPESLLTEEKSQEIFDLIKDRFHEMDHAPIERQRENILEGDRSDEHHMLSRAACLDRTHGPKITRAGAELSNFFAWHLRWEIFMDSNFRPPAKLWIFQTLILLELYEKMYSTRELHERAHIHHATTITLMRRGRSLIGKSALDSPPNPRDDKHGLKRTLGGQEVQTNSFGRQILMAGLLSVSWHMNQRDLQVSSLGGD</sequence>
<reference evidence="9" key="1">
    <citation type="journal article" date="2013" name="Genome Announc.">
        <title>Draft genome sequence of the grapevine dieback fungus Eutypa lata UCR-EL1.</title>
        <authorList>
            <person name="Blanco-Ulate B."/>
            <person name="Rolshausen P.E."/>
            <person name="Cantu D."/>
        </authorList>
    </citation>
    <scope>NUCLEOTIDE SEQUENCE [LARGE SCALE GENOMIC DNA]</scope>
    <source>
        <strain evidence="9">UCR-EL1</strain>
    </source>
</reference>
<accession>M7SG40</accession>
<dbReference type="EMBL" id="KB707259">
    <property type="protein sequence ID" value="EMR63208.1"/>
    <property type="molecule type" value="Genomic_DNA"/>
</dbReference>
<protein>
    <submittedName>
        <fullName evidence="8">Putative zinc finger domain-containing protein</fullName>
    </submittedName>
</protein>
<dbReference type="OrthoDB" id="427030at2759"/>
<dbReference type="PANTHER" id="PTHR40626:SF11">
    <property type="entry name" value="ZINC FINGER PROTEIN YPR022C"/>
    <property type="match status" value="1"/>
</dbReference>
<dbReference type="GO" id="GO:0006351">
    <property type="term" value="P:DNA-templated transcription"/>
    <property type="evidence" value="ECO:0007669"/>
    <property type="project" value="InterPro"/>
</dbReference>
<feature type="domain" description="Xylanolytic transcriptional activator regulatory" evidence="7">
    <location>
        <begin position="81"/>
        <end position="156"/>
    </location>
</feature>
<keyword evidence="4" id="KW-0863">Zinc-finger</keyword>
<dbReference type="Pfam" id="PF04082">
    <property type="entry name" value="Fungal_trans"/>
    <property type="match status" value="1"/>
</dbReference>
<dbReference type="GO" id="GO:0008270">
    <property type="term" value="F:zinc ion binding"/>
    <property type="evidence" value="ECO:0007669"/>
    <property type="project" value="UniProtKB-KW"/>
</dbReference>
<evidence type="ECO:0000256" key="6">
    <source>
        <dbReference type="ARBA" id="ARBA00023242"/>
    </source>
</evidence>
<gene>
    <name evidence="8" type="ORF">UCREL1_9866</name>
</gene>
<keyword evidence="9" id="KW-1185">Reference proteome</keyword>
<keyword evidence="2" id="KW-0479">Metal-binding</keyword>
<evidence type="ECO:0000313" key="9">
    <source>
        <dbReference type="Proteomes" id="UP000012174"/>
    </source>
</evidence>
<evidence type="ECO:0000313" key="8">
    <source>
        <dbReference type="EMBL" id="EMR63208.1"/>
    </source>
</evidence>
<dbReference type="AlphaFoldDB" id="M7SG40"/>
<dbReference type="InterPro" id="IPR007219">
    <property type="entry name" value="XnlR_reg_dom"/>
</dbReference>
<dbReference type="STRING" id="1287681.M7SG40"/>
<dbReference type="GO" id="GO:0000978">
    <property type="term" value="F:RNA polymerase II cis-regulatory region sequence-specific DNA binding"/>
    <property type="evidence" value="ECO:0007669"/>
    <property type="project" value="InterPro"/>
</dbReference>
<dbReference type="GO" id="GO:0000785">
    <property type="term" value="C:chromatin"/>
    <property type="evidence" value="ECO:0007669"/>
    <property type="project" value="TreeGrafter"/>
</dbReference>
<keyword evidence="6" id="KW-0539">Nucleus</keyword>
<evidence type="ECO:0000256" key="1">
    <source>
        <dbReference type="ARBA" id="ARBA00004123"/>
    </source>
</evidence>
<evidence type="ECO:0000256" key="2">
    <source>
        <dbReference type="ARBA" id="ARBA00022723"/>
    </source>
</evidence>
<evidence type="ECO:0000256" key="4">
    <source>
        <dbReference type="ARBA" id="ARBA00022771"/>
    </source>
</evidence>
<dbReference type="PANTHER" id="PTHR40626">
    <property type="entry name" value="MIP31509P"/>
    <property type="match status" value="1"/>
</dbReference>
<dbReference type="InterPro" id="IPR051059">
    <property type="entry name" value="VerF-like"/>
</dbReference>
<dbReference type="HOGENOM" id="CLU_1320892_0_0_1"/>
<comment type="subcellular location">
    <subcellularLocation>
        <location evidence="1">Nucleus</location>
    </subcellularLocation>
</comment>
<organism evidence="8 9">
    <name type="scientific">Eutypa lata (strain UCR-EL1)</name>
    <name type="common">Grapevine dieback disease fungus</name>
    <name type="synonym">Eutypa armeniacae</name>
    <dbReference type="NCBI Taxonomy" id="1287681"/>
    <lineage>
        <taxon>Eukaryota</taxon>
        <taxon>Fungi</taxon>
        <taxon>Dikarya</taxon>
        <taxon>Ascomycota</taxon>
        <taxon>Pezizomycotina</taxon>
        <taxon>Sordariomycetes</taxon>
        <taxon>Xylariomycetidae</taxon>
        <taxon>Xylariales</taxon>
        <taxon>Diatrypaceae</taxon>
        <taxon>Eutypa</taxon>
    </lineage>
</organism>
<evidence type="ECO:0000256" key="3">
    <source>
        <dbReference type="ARBA" id="ARBA00022737"/>
    </source>
</evidence>
<proteinExistence type="predicted"/>
<dbReference type="eggNOG" id="KOG1721">
    <property type="taxonomic scope" value="Eukaryota"/>
</dbReference>
<dbReference type="Proteomes" id="UP000012174">
    <property type="component" value="Unassembled WGS sequence"/>
</dbReference>
<evidence type="ECO:0000256" key="5">
    <source>
        <dbReference type="ARBA" id="ARBA00022833"/>
    </source>
</evidence>
<dbReference type="GO" id="GO:0000981">
    <property type="term" value="F:DNA-binding transcription factor activity, RNA polymerase II-specific"/>
    <property type="evidence" value="ECO:0007669"/>
    <property type="project" value="InterPro"/>
</dbReference>
<keyword evidence="5" id="KW-0862">Zinc</keyword>